<keyword evidence="4" id="KW-1185">Reference proteome</keyword>
<protein>
    <submittedName>
        <fullName evidence="3">ATP-binding protein</fullName>
    </submittedName>
</protein>
<dbReference type="PANTHER" id="PTHR35526">
    <property type="entry name" value="ANTI-SIGMA-F FACTOR RSBW-RELATED"/>
    <property type="match status" value="1"/>
</dbReference>
<dbReference type="InterPro" id="IPR036890">
    <property type="entry name" value="HATPase_C_sf"/>
</dbReference>
<dbReference type="CDD" id="cd16936">
    <property type="entry name" value="HATPase_RsbW-like"/>
    <property type="match status" value="1"/>
</dbReference>
<dbReference type="PANTHER" id="PTHR35526:SF3">
    <property type="entry name" value="ANTI-SIGMA-F FACTOR RSBW"/>
    <property type="match status" value="1"/>
</dbReference>
<dbReference type="InterPro" id="IPR050267">
    <property type="entry name" value="Anti-sigma-factor_SerPK"/>
</dbReference>
<dbReference type="SUPFAM" id="SSF55874">
    <property type="entry name" value="ATPase domain of HSP90 chaperone/DNA topoisomerase II/histidine kinase"/>
    <property type="match status" value="1"/>
</dbReference>
<keyword evidence="3" id="KW-0067">ATP-binding</keyword>
<evidence type="ECO:0000259" key="2">
    <source>
        <dbReference type="Pfam" id="PF13581"/>
    </source>
</evidence>
<evidence type="ECO:0000313" key="4">
    <source>
        <dbReference type="Proteomes" id="UP000632289"/>
    </source>
</evidence>
<evidence type="ECO:0000256" key="1">
    <source>
        <dbReference type="ARBA" id="ARBA00022527"/>
    </source>
</evidence>
<dbReference type="AlphaFoldDB" id="A0A927ID76"/>
<keyword evidence="1" id="KW-0723">Serine/threonine-protein kinase</keyword>
<keyword evidence="1" id="KW-0418">Kinase</keyword>
<accession>A0A927ID76</accession>
<comment type="caution">
    <text evidence="3">The sequence shown here is derived from an EMBL/GenBank/DDBJ whole genome shotgun (WGS) entry which is preliminary data.</text>
</comment>
<evidence type="ECO:0000313" key="3">
    <source>
        <dbReference type="EMBL" id="MBD3932011.1"/>
    </source>
</evidence>
<proteinExistence type="predicted"/>
<dbReference type="RefSeq" id="WP_191209314.1">
    <property type="nucleotide sequence ID" value="NZ_BAABKL010000050.1"/>
</dbReference>
<dbReference type="GO" id="GO:0005524">
    <property type="term" value="F:ATP binding"/>
    <property type="evidence" value="ECO:0007669"/>
    <property type="project" value="UniProtKB-KW"/>
</dbReference>
<organism evidence="3 4">
    <name type="scientific">Streptomyces chumphonensis</name>
    <dbReference type="NCBI Taxonomy" id="1214925"/>
    <lineage>
        <taxon>Bacteria</taxon>
        <taxon>Bacillati</taxon>
        <taxon>Actinomycetota</taxon>
        <taxon>Actinomycetes</taxon>
        <taxon>Kitasatosporales</taxon>
        <taxon>Streptomycetaceae</taxon>
        <taxon>Streptomyces</taxon>
    </lineage>
</organism>
<keyword evidence="3" id="KW-0547">Nucleotide-binding</keyword>
<dbReference type="Proteomes" id="UP000632289">
    <property type="component" value="Unassembled WGS sequence"/>
</dbReference>
<reference evidence="3" key="1">
    <citation type="submission" date="2020-09" db="EMBL/GenBank/DDBJ databases">
        <title>Secondary metabolite and genome analysis of marine Streptomyces chumphonensis KK1-2T.</title>
        <authorList>
            <person name="Phongsopitanun W."/>
            <person name="Kanchanasin P."/>
            <person name="Pittayakhajonwut P."/>
            <person name="Suwanborirux K."/>
            <person name="Tanasupawat S."/>
        </authorList>
    </citation>
    <scope>NUCLEOTIDE SEQUENCE</scope>
    <source>
        <strain evidence="3">KK1-2</strain>
    </source>
</reference>
<sequence>MITAQQGHLTVVPPPDRATSAEQAVCTLPVTPAAAPALRHFATTSARGWGLGDDVRDALALVVTELVANVVLHSGSADVTLRLHLLPTQRSVRVEVRDAGHWHPRPARPDPAAPLDADEGCAERGRGLAIVEAFALRTAVRLTPDGTTVRADLPLG</sequence>
<dbReference type="EMBL" id="JACXYU010000004">
    <property type="protein sequence ID" value="MBD3932011.1"/>
    <property type="molecule type" value="Genomic_DNA"/>
</dbReference>
<dbReference type="Pfam" id="PF13581">
    <property type="entry name" value="HATPase_c_2"/>
    <property type="match status" value="1"/>
</dbReference>
<keyword evidence="1" id="KW-0808">Transferase</keyword>
<feature type="domain" description="Histidine kinase/HSP90-like ATPase" evidence="2">
    <location>
        <begin position="29"/>
        <end position="151"/>
    </location>
</feature>
<dbReference type="Gene3D" id="3.30.565.10">
    <property type="entry name" value="Histidine kinase-like ATPase, C-terminal domain"/>
    <property type="match status" value="1"/>
</dbReference>
<dbReference type="GO" id="GO:0004674">
    <property type="term" value="F:protein serine/threonine kinase activity"/>
    <property type="evidence" value="ECO:0007669"/>
    <property type="project" value="UniProtKB-KW"/>
</dbReference>
<gene>
    <name evidence="3" type="ORF">IF129_10640</name>
</gene>
<name>A0A927ID76_9ACTN</name>
<dbReference type="InterPro" id="IPR003594">
    <property type="entry name" value="HATPase_dom"/>
</dbReference>